<feature type="region of interest" description="Disordered" evidence="8">
    <location>
        <begin position="644"/>
        <end position="666"/>
    </location>
</feature>
<dbReference type="EMBL" id="JYKN01002102">
    <property type="protein sequence ID" value="KKK17684.1"/>
    <property type="molecule type" value="Genomic_DNA"/>
</dbReference>
<evidence type="ECO:0000256" key="4">
    <source>
        <dbReference type="ARBA" id="ARBA00023015"/>
    </source>
</evidence>
<dbReference type="GO" id="GO:0001216">
    <property type="term" value="F:DNA-binding transcription activator activity"/>
    <property type="evidence" value="ECO:0007669"/>
    <property type="project" value="UniProtKB-ARBA"/>
</dbReference>
<evidence type="ECO:0000256" key="2">
    <source>
        <dbReference type="ARBA" id="ARBA00022723"/>
    </source>
</evidence>
<keyword evidence="4" id="KW-0805">Transcription regulation</keyword>
<dbReference type="GO" id="GO:0000976">
    <property type="term" value="F:transcription cis-regulatory region binding"/>
    <property type="evidence" value="ECO:0007669"/>
    <property type="project" value="TreeGrafter"/>
</dbReference>
<dbReference type="PROSITE" id="PS00463">
    <property type="entry name" value="ZN2_CY6_FUNGAL_1"/>
    <property type="match status" value="1"/>
</dbReference>
<dbReference type="AlphaFoldDB" id="A0A0F8UD97"/>
<dbReference type="PANTHER" id="PTHR31845:SF21">
    <property type="entry name" value="REGULATORY PROTEIN LEU3"/>
    <property type="match status" value="1"/>
</dbReference>
<dbReference type="CDD" id="cd12148">
    <property type="entry name" value="fungal_TF_MHR"/>
    <property type="match status" value="1"/>
</dbReference>
<evidence type="ECO:0000256" key="6">
    <source>
        <dbReference type="ARBA" id="ARBA00023163"/>
    </source>
</evidence>
<keyword evidence="2" id="KW-0479">Metal-binding</keyword>
<dbReference type="Pfam" id="PF00172">
    <property type="entry name" value="Zn_clus"/>
    <property type="match status" value="1"/>
</dbReference>
<name>A0A0F8UD97_9EURO</name>
<organism evidence="10 11">
    <name type="scientific">Aspergillus ochraceoroseus</name>
    <dbReference type="NCBI Taxonomy" id="138278"/>
    <lineage>
        <taxon>Eukaryota</taxon>
        <taxon>Fungi</taxon>
        <taxon>Dikarya</taxon>
        <taxon>Ascomycota</taxon>
        <taxon>Pezizomycotina</taxon>
        <taxon>Eurotiomycetes</taxon>
        <taxon>Eurotiomycetidae</taxon>
        <taxon>Eurotiales</taxon>
        <taxon>Aspergillaceae</taxon>
        <taxon>Aspergillus</taxon>
        <taxon>Aspergillus subgen. Nidulantes</taxon>
    </lineage>
</organism>
<dbReference type="PANTHER" id="PTHR31845">
    <property type="entry name" value="FINGER DOMAIN PROTEIN, PUTATIVE-RELATED"/>
    <property type="match status" value="1"/>
</dbReference>
<reference evidence="10 11" key="1">
    <citation type="submission" date="2015-02" db="EMBL/GenBank/DDBJ databases">
        <title>Draft Genome Sequences of Two Closely-Related Aflatoxigenic Aspergillus Species Obtained from the Cote d'Ivoire.</title>
        <authorList>
            <person name="Moore G.G."/>
            <person name="Beltz S.B."/>
            <person name="Mack B.M."/>
        </authorList>
    </citation>
    <scope>NUCLEOTIDE SEQUENCE [LARGE SCALE GENOMIC DNA]</scope>
    <source>
        <strain evidence="10 11">SRRC1432</strain>
    </source>
</reference>
<comment type="caution">
    <text evidence="10">The sequence shown here is derived from an EMBL/GenBank/DDBJ whole genome shotgun (WGS) entry which is preliminary data.</text>
</comment>
<sequence length="720" mass="78745">MGSSLVYYTSLVDCTTNPAIIASPLFKRGKKACTECRQQKARCDAYLMSPGQACTRCQKMGSECIISDPFRREHKRQKLTDLEKETNELRKKLESSQTPTAQVASIAMLTAPTEIGYDEGEAGLASNINPSLPVTVATLNPPVLTDPNLLPPIAVAVSKPFIHNTAPTSLTAPYYPPSGPFPSWRIRLPPLLPPVGLGQIHPKKMDLAQGCREPEPTECRTLNNIQLTGGEIDEIFKLFFHQYAQFLPLLDPQVSPNAYYTQSPFLFWAIVGVACRTYPKNPTLMQALAKGIIEMALLSTVSPCAPWHSIQGILLVLTWPFPKENERSDAVFPLSGLLLHMAMQHGLHIPLSSHEFYKANLPAPSELDIIRRSELWAHCVIVYQRSCTIKGQLPRSLLDLARDLAPRQVLMGNIVPSLTLELKCQELVTRCSASVNEFSVLAMTQLHESLFDVLIRSYEDQAAELCLSQLSLNDRFHTALCRMSIQIFHLFKTHTLFANGCQQKLVLTTCNLISTIQAIVSFLESPGVCPNQLSFGNLLAGATLLRILKGPVCQDLDVERARAAFFNTITLARQMTTASNDVSAKTVIVLGQLWNSTKSFRKADGSPCTTLRIRSRLILSPVIDAMWWWRDEFDPQCHATANAHGTAAEGGVENNEENLGATGTTTGASDGQSFYLFDDQFLADFEWALADEALGPAGAGAGTGVGTGTGTGTGAEQAAV</sequence>
<proteinExistence type="predicted"/>
<keyword evidence="7" id="KW-0539">Nucleus</keyword>
<dbReference type="GO" id="GO:0008270">
    <property type="term" value="F:zinc ion binding"/>
    <property type="evidence" value="ECO:0007669"/>
    <property type="project" value="InterPro"/>
</dbReference>
<dbReference type="CDD" id="cd00067">
    <property type="entry name" value="GAL4"/>
    <property type="match status" value="1"/>
</dbReference>
<accession>A0A0F8UD97</accession>
<evidence type="ECO:0000256" key="1">
    <source>
        <dbReference type="ARBA" id="ARBA00004123"/>
    </source>
</evidence>
<dbReference type="Proteomes" id="UP000034947">
    <property type="component" value="Unassembled WGS sequence"/>
</dbReference>
<evidence type="ECO:0000313" key="10">
    <source>
        <dbReference type="EMBL" id="KKK17684.1"/>
    </source>
</evidence>
<comment type="subcellular location">
    <subcellularLocation>
        <location evidence="1">Nucleus</location>
    </subcellularLocation>
</comment>
<dbReference type="SUPFAM" id="SSF57701">
    <property type="entry name" value="Zn2/Cys6 DNA-binding domain"/>
    <property type="match status" value="1"/>
</dbReference>
<keyword evidence="5" id="KW-0238">DNA-binding</keyword>
<keyword evidence="3" id="KW-0862">Zinc</keyword>
<keyword evidence="6" id="KW-0804">Transcription</keyword>
<feature type="domain" description="Zn(2)-C6 fungal-type" evidence="9">
    <location>
        <begin position="32"/>
        <end position="66"/>
    </location>
</feature>
<dbReference type="VEuPathDB" id="FungiDB:P175DRAFT_0460238"/>
<evidence type="ECO:0000259" key="9">
    <source>
        <dbReference type="PROSITE" id="PS50048"/>
    </source>
</evidence>
<dbReference type="PROSITE" id="PS50048">
    <property type="entry name" value="ZN2_CY6_FUNGAL_2"/>
    <property type="match status" value="1"/>
</dbReference>
<dbReference type="GO" id="GO:0000981">
    <property type="term" value="F:DNA-binding transcription factor activity, RNA polymerase II-specific"/>
    <property type="evidence" value="ECO:0007669"/>
    <property type="project" value="InterPro"/>
</dbReference>
<keyword evidence="11" id="KW-1185">Reference proteome</keyword>
<protein>
    <recommendedName>
        <fullName evidence="9">Zn(2)-C6 fungal-type domain-containing protein</fullName>
    </recommendedName>
</protein>
<evidence type="ECO:0000313" key="11">
    <source>
        <dbReference type="Proteomes" id="UP000034947"/>
    </source>
</evidence>
<dbReference type="Gene3D" id="4.10.240.10">
    <property type="entry name" value="Zn(2)-C6 fungal-type DNA-binding domain"/>
    <property type="match status" value="1"/>
</dbReference>
<dbReference type="OrthoDB" id="3163292at2759"/>
<gene>
    <name evidence="10" type="ORF">AOCH_000948</name>
</gene>
<dbReference type="FunFam" id="4.10.240.10:FF:000003">
    <property type="entry name" value="C6 transcription factor (Leu3)"/>
    <property type="match status" value="1"/>
</dbReference>
<dbReference type="GO" id="GO:0005634">
    <property type="term" value="C:nucleus"/>
    <property type="evidence" value="ECO:0007669"/>
    <property type="project" value="UniProtKB-SubCell"/>
</dbReference>
<dbReference type="InterPro" id="IPR036864">
    <property type="entry name" value="Zn2-C6_fun-type_DNA-bd_sf"/>
</dbReference>
<evidence type="ECO:0000256" key="8">
    <source>
        <dbReference type="SAM" id="MobiDB-lite"/>
    </source>
</evidence>
<dbReference type="InterPro" id="IPR051089">
    <property type="entry name" value="prtT"/>
</dbReference>
<evidence type="ECO:0000256" key="5">
    <source>
        <dbReference type="ARBA" id="ARBA00023125"/>
    </source>
</evidence>
<dbReference type="InterPro" id="IPR001138">
    <property type="entry name" value="Zn2Cys6_DnaBD"/>
</dbReference>
<evidence type="ECO:0000256" key="7">
    <source>
        <dbReference type="ARBA" id="ARBA00023242"/>
    </source>
</evidence>
<dbReference type="SMART" id="SM00066">
    <property type="entry name" value="GAL4"/>
    <property type="match status" value="1"/>
</dbReference>
<evidence type="ECO:0000256" key="3">
    <source>
        <dbReference type="ARBA" id="ARBA00022833"/>
    </source>
</evidence>
<feature type="compositionally biased region" description="Low complexity" evidence="8">
    <location>
        <begin position="647"/>
        <end position="666"/>
    </location>
</feature>